<proteinExistence type="predicted"/>
<evidence type="ECO:0000313" key="2">
    <source>
        <dbReference type="WBParaSite" id="MCU_004104-RA"/>
    </source>
</evidence>
<protein>
    <submittedName>
        <fullName evidence="2">Protein Wnt</fullName>
    </submittedName>
</protein>
<dbReference type="AlphaFoldDB" id="A0A5K3F0Z0"/>
<feature type="region of interest" description="Disordered" evidence="1">
    <location>
        <begin position="104"/>
        <end position="142"/>
    </location>
</feature>
<sequence>MPPEVVTAVIRCPIHWIHRQCPGLGLPHLKRHLQLSDDDMDSRSQLNCMCEGTYEAEDNFNPEKGAVRCSGLTKGSHIGDGSQHGAEATSRDRWGDFRLLGGMRALNDAPGTESQSAHEFSVSIVATRNGPTGEQEEQNKDI</sequence>
<reference evidence="2" key="1">
    <citation type="submission" date="2019-11" db="UniProtKB">
        <authorList>
            <consortium name="WormBaseParasite"/>
        </authorList>
    </citation>
    <scope>IDENTIFICATION</scope>
</reference>
<name>A0A5K3F0Z0_MESCO</name>
<dbReference type="WBParaSite" id="MCU_004104-RA">
    <property type="protein sequence ID" value="MCU_004104-RA"/>
    <property type="gene ID" value="MCU_004104"/>
</dbReference>
<organism evidence="2">
    <name type="scientific">Mesocestoides corti</name>
    <name type="common">Flatworm</name>
    <dbReference type="NCBI Taxonomy" id="53468"/>
    <lineage>
        <taxon>Eukaryota</taxon>
        <taxon>Metazoa</taxon>
        <taxon>Spiralia</taxon>
        <taxon>Lophotrochozoa</taxon>
        <taxon>Platyhelminthes</taxon>
        <taxon>Cestoda</taxon>
        <taxon>Eucestoda</taxon>
        <taxon>Cyclophyllidea</taxon>
        <taxon>Mesocestoididae</taxon>
        <taxon>Mesocestoides</taxon>
    </lineage>
</organism>
<feature type="region of interest" description="Disordered" evidence="1">
    <location>
        <begin position="73"/>
        <end position="92"/>
    </location>
</feature>
<accession>A0A5K3F0Z0</accession>
<feature type="compositionally biased region" description="Polar residues" evidence="1">
    <location>
        <begin position="112"/>
        <end position="132"/>
    </location>
</feature>
<evidence type="ECO:0000256" key="1">
    <source>
        <dbReference type="SAM" id="MobiDB-lite"/>
    </source>
</evidence>